<organism evidence="1 2">
    <name type="scientific">Cordyceps militaris (strain CM01)</name>
    <name type="common">Caterpillar fungus</name>
    <dbReference type="NCBI Taxonomy" id="983644"/>
    <lineage>
        <taxon>Eukaryota</taxon>
        <taxon>Fungi</taxon>
        <taxon>Dikarya</taxon>
        <taxon>Ascomycota</taxon>
        <taxon>Pezizomycotina</taxon>
        <taxon>Sordariomycetes</taxon>
        <taxon>Hypocreomycetidae</taxon>
        <taxon>Hypocreales</taxon>
        <taxon>Cordycipitaceae</taxon>
        <taxon>Cordyceps</taxon>
    </lineage>
</organism>
<dbReference type="AlphaFoldDB" id="G3JQ28"/>
<dbReference type="InParanoid" id="G3JQ28"/>
<dbReference type="Proteomes" id="UP000001610">
    <property type="component" value="Unassembled WGS sequence"/>
</dbReference>
<dbReference type="RefSeq" id="XP_006672735.1">
    <property type="nucleotide sequence ID" value="XM_006672672.1"/>
</dbReference>
<name>G3JQ28_CORMM</name>
<reference evidence="1 2" key="1">
    <citation type="journal article" date="2011" name="Genome Biol.">
        <title>Genome sequence of the insect pathogenic fungus Cordyceps militaris, a valued traditional Chinese medicine.</title>
        <authorList>
            <person name="Zheng P."/>
            <person name="Xia Y."/>
            <person name="Xiao G."/>
            <person name="Xiong C."/>
            <person name="Hu X."/>
            <person name="Zhang S."/>
            <person name="Zheng H."/>
            <person name="Huang Y."/>
            <person name="Zhou Y."/>
            <person name="Wang S."/>
            <person name="Zhao G.P."/>
            <person name="Liu X."/>
            <person name="St Leger R.J."/>
            <person name="Wang C."/>
        </authorList>
    </citation>
    <scope>NUCLEOTIDE SEQUENCE [LARGE SCALE GENOMIC DNA]</scope>
    <source>
        <strain evidence="1 2">CM01</strain>
    </source>
</reference>
<dbReference type="EMBL" id="JH126404">
    <property type="protein sequence ID" value="EGX89279.1"/>
    <property type="molecule type" value="Genomic_DNA"/>
</dbReference>
<protein>
    <submittedName>
        <fullName evidence="1">Uncharacterized protein</fullName>
    </submittedName>
</protein>
<dbReference type="HOGENOM" id="CLU_2687755_0_0_1"/>
<dbReference type="KEGG" id="cmt:CCM_07531"/>
<dbReference type="VEuPathDB" id="FungiDB:CCM_07531"/>
<accession>G3JQ28</accession>
<proteinExistence type="predicted"/>
<dbReference type="GeneID" id="18169542"/>
<gene>
    <name evidence="1" type="ORF">CCM_07531</name>
</gene>
<keyword evidence="2" id="KW-1185">Reference proteome</keyword>
<evidence type="ECO:0000313" key="2">
    <source>
        <dbReference type="Proteomes" id="UP000001610"/>
    </source>
</evidence>
<evidence type="ECO:0000313" key="1">
    <source>
        <dbReference type="EMBL" id="EGX89279.1"/>
    </source>
</evidence>
<sequence length="74" mass="8081">MQPVSHGATPSVVQPPPAFAQVPRYLRADYLLLPVGNRRVGIMLCPSNDTNIAMQTLLLQPLNLSRSTNVDPTK</sequence>